<dbReference type="CTD" id="9950268"/>
<dbReference type="AlphaFoldDB" id="A0A1S0TM00"/>
<accession>A0A1S0TM00</accession>
<dbReference type="InParanoid" id="A0A1S0TM00"/>
<sequence>MTIMEIDKNYPDTFGTEFVTLFPWSIKISNVTCLTFEIINASENETAIVTIEYDIGLGKDESMQELPKDTVNVKPNTYTRLKFDTERTIIRPYEGNKNIIPVGGSRIFISSNLPISIIECIFITDKIGDCFTGK</sequence>
<organism evidence="1">
    <name type="scientific">Loa loa</name>
    <name type="common">Eye worm</name>
    <name type="synonym">Filaria loa</name>
    <dbReference type="NCBI Taxonomy" id="7209"/>
    <lineage>
        <taxon>Eukaryota</taxon>
        <taxon>Metazoa</taxon>
        <taxon>Ecdysozoa</taxon>
        <taxon>Nematoda</taxon>
        <taxon>Chromadorea</taxon>
        <taxon>Rhabditida</taxon>
        <taxon>Spirurina</taxon>
        <taxon>Spiruromorpha</taxon>
        <taxon>Filarioidea</taxon>
        <taxon>Onchocercidae</taxon>
        <taxon>Loa</taxon>
    </lineage>
</organism>
<dbReference type="RefSeq" id="XP_003148362.1">
    <property type="nucleotide sequence ID" value="XM_003148314.1"/>
</dbReference>
<protein>
    <submittedName>
        <fullName evidence="1">Uncharacterized protein</fullName>
    </submittedName>
</protein>
<dbReference type="GeneID" id="9950268"/>
<reference evidence="1" key="1">
    <citation type="submission" date="2012-04" db="EMBL/GenBank/DDBJ databases">
        <title>The Genome Sequence of Loa loa.</title>
        <authorList>
            <consortium name="The Broad Institute Genome Sequencing Platform"/>
            <consortium name="Broad Institute Genome Sequencing Center for Infectious Disease"/>
            <person name="Nutman T.B."/>
            <person name="Fink D.L."/>
            <person name="Russ C."/>
            <person name="Young S."/>
            <person name="Zeng Q."/>
            <person name="Gargeya S."/>
            <person name="Alvarado L."/>
            <person name="Berlin A."/>
            <person name="Chapman S.B."/>
            <person name="Chen Z."/>
            <person name="Freedman E."/>
            <person name="Gellesch M."/>
            <person name="Goldberg J."/>
            <person name="Griggs A."/>
            <person name="Gujja S."/>
            <person name="Heilman E.R."/>
            <person name="Heiman D."/>
            <person name="Howarth C."/>
            <person name="Mehta T."/>
            <person name="Neiman D."/>
            <person name="Pearson M."/>
            <person name="Roberts A."/>
            <person name="Saif S."/>
            <person name="Shea T."/>
            <person name="Shenoy N."/>
            <person name="Sisk P."/>
            <person name="Stolte C."/>
            <person name="Sykes S."/>
            <person name="White J."/>
            <person name="Yandava C."/>
            <person name="Haas B."/>
            <person name="Henn M.R."/>
            <person name="Nusbaum C."/>
            <person name="Birren B."/>
        </authorList>
    </citation>
    <scope>NUCLEOTIDE SEQUENCE [LARGE SCALE GENOMIC DNA]</scope>
</reference>
<proteinExistence type="predicted"/>
<gene>
    <name evidence="1" type="ORF">LOAG_12802</name>
</gene>
<evidence type="ECO:0000313" key="1">
    <source>
        <dbReference type="EMBL" id="EFO15707.1"/>
    </source>
</evidence>
<name>A0A1S0TM00_LOALO</name>
<dbReference type="KEGG" id="loa:LOAG_12802"/>
<dbReference type="EMBL" id="JH712435">
    <property type="protein sequence ID" value="EFO15707.1"/>
    <property type="molecule type" value="Genomic_DNA"/>
</dbReference>
<dbReference type="OrthoDB" id="5815905at2759"/>